<reference evidence="3 4" key="1">
    <citation type="submission" date="2021-04" db="EMBL/GenBank/DDBJ databases">
        <authorList>
            <person name="Bliznina A."/>
        </authorList>
    </citation>
    <scope>NUCLEOTIDE SEQUENCE [LARGE SCALE GENOMIC DNA]</scope>
</reference>
<feature type="region of interest" description="Disordered" evidence="1">
    <location>
        <begin position="194"/>
        <end position="259"/>
    </location>
</feature>
<accession>A0ABN7RW11</accession>
<evidence type="ECO:0000313" key="4">
    <source>
        <dbReference type="Proteomes" id="UP001158576"/>
    </source>
</evidence>
<proteinExistence type="predicted"/>
<feature type="compositionally biased region" description="Polar residues" evidence="1">
    <location>
        <begin position="222"/>
        <end position="234"/>
    </location>
</feature>
<dbReference type="InterPro" id="IPR013087">
    <property type="entry name" value="Znf_C2H2_type"/>
</dbReference>
<evidence type="ECO:0000313" key="3">
    <source>
        <dbReference type="EMBL" id="CAG5085279.1"/>
    </source>
</evidence>
<gene>
    <name evidence="3" type="ORF">OKIOD_LOCUS2413</name>
</gene>
<sequence length="259" mass="30274">MKAEAKQPRCQPWRLPKYKDTVIYAGKKSTTIQKMDGFEYFCPACNVSFASHFEYQSHLILRERAKPYEEGLREVAKQIKEQNDRLLRSESNTESLKIIRRSIFKYNVGNLPKRRRGFDISNYMVHLDELRARVATTEKLNYKSEKFDNFKFNTGHDGTKKAVFNAEDALKELKETKVKLDSFKNETRVRQIMASHKGASASKLVPERNRVPYADRPYQDPMSRTSMSTTQSDRLLSPLHQNRRSAYQNRPSAPRRPVF</sequence>
<evidence type="ECO:0000256" key="1">
    <source>
        <dbReference type="SAM" id="MobiDB-lite"/>
    </source>
</evidence>
<protein>
    <submittedName>
        <fullName evidence="3">Oidioi.mRNA.OKI2018_I69.PAR.g10855.t1.cds</fullName>
    </submittedName>
</protein>
<name>A0ABN7RW11_OIKDI</name>
<organism evidence="3 4">
    <name type="scientific">Oikopleura dioica</name>
    <name type="common">Tunicate</name>
    <dbReference type="NCBI Taxonomy" id="34765"/>
    <lineage>
        <taxon>Eukaryota</taxon>
        <taxon>Metazoa</taxon>
        <taxon>Chordata</taxon>
        <taxon>Tunicata</taxon>
        <taxon>Appendicularia</taxon>
        <taxon>Copelata</taxon>
        <taxon>Oikopleuridae</taxon>
        <taxon>Oikopleura</taxon>
    </lineage>
</organism>
<dbReference type="EMBL" id="OU015568">
    <property type="protein sequence ID" value="CAG5085279.1"/>
    <property type="molecule type" value="Genomic_DNA"/>
</dbReference>
<dbReference type="Proteomes" id="UP001158576">
    <property type="component" value="Chromosome PAR"/>
</dbReference>
<feature type="domain" description="C2H2-type" evidence="2">
    <location>
        <begin position="40"/>
        <end position="59"/>
    </location>
</feature>
<evidence type="ECO:0000259" key="2">
    <source>
        <dbReference type="Pfam" id="PF12874"/>
    </source>
</evidence>
<dbReference type="Pfam" id="PF12874">
    <property type="entry name" value="zf-met"/>
    <property type="match status" value="1"/>
</dbReference>
<keyword evidence="4" id="KW-1185">Reference proteome</keyword>